<keyword evidence="3" id="KW-0808">Transferase</keyword>
<dbReference type="InterPro" id="IPR036736">
    <property type="entry name" value="ACP-like_sf"/>
</dbReference>
<evidence type="ECO:0000256" key="4">
    <source>
        <dbReference type="ARBA" id="ARBA00022737"/>
    </source>
</evidence>
<feature type="non-terminal residue" evidence="6">
    <location>
        <position position="1"/>
    </location>
</feature>
<sequence length="221" mass="23923">SARSRADAVLVPVALELGSGQARAEDVPPLLRSLVRVTRRAAASRAADSGDSLARRLAGLSGEQQRELLIGVIREQAALVLGYQDVELVESDRSFRELGFDSLTAIELRNRLNAATGLKLPATLVFDYPTPQDLAEYLRGELVDDHADGGLDAELDRLAVMLSSAGADRRERERIGGRLAALLSEWNAPLRDSEAPDEADDIESATADELFELLDKEFGNS</sequence>
<organism evidence="6 7">
    <name type="scientific">Saccharomonospora azurea NA-128</name>
    <dbReference type="NCBI Taxonomy" id="882081"/>
    <lineage>
        <taxon>Bacteria</taxon>
        <taxon>Bacillati</taxon>
        <taxon>Actinomycetota</taxon>
        <taxon>Actinomycetes</taxon>
        <taxon>Pseudonocardiales</taxon>
        <taxon>Pseudonocardiaceae</taxon>
        <taxon>Saccharomonospora</taxon>
    </lineage>
</organism>
<dbReference type="InterPro" id="IPR006162">
    <property type="entry name" value="Ppantetheine_attach_site"/>
</dbReference>
<dbReference type="PANTHER" id="PTHR43775">
    <property type="entry name" value="FATTY ACID SYNTHASE"/>
    <property type="match status" value="1"/>
</dbReference>
<dbReference type="SMART" id="SM00823">
    <property type="entry name" value="PKS_PP"/>
    <property type="match status" value="1"/>
</dbReference>
<evidence type="ECO:0000256" key="1">
    <source>
        <dbReference type="ARBA" id="ARBA00022450"/>
    </source>
</evidence>
<dbReference type="Pfam" id="PF00550">
    <property type="entry name" value="PP-binding"/>
    <property type="match status" value="1"/>
</dbReference>
<dbReference type="Proteomes" id="UP000004705">
    <property type="component" value="Chromosome"/>
</dbReference>
<proteinExistence type="predicted"/>
<evidence type="ECO:0000313" key="6">
    <source>
        <dbReference type="EMBL" id="EHY87981.1"/>
    </source>
</evidence>
<gene>
    <name evidence="6" type="ORF">SacazDRAFT_01037</name>
</gene>
<dbReference type="InterPro" id="IPR009081">
    <property type="entry name" value="PP-bd_ACP"/>
</dbReference>
<dbReference type="PROSITE" id="PS50075">
    <property type="entry name" value="CARRIER"/>
    <property type="match status" value="1"/>
</dbReference>
<dbReference type="HOGENOM" id="CLU_1247733_0_0_11"/>
<accession>H8GF37</accession>
<evidence type="ECO:0000259" key="5">
    <source>
        <dbReference type="PROSITE" id="PS50075"/>
    </source>
</evidence>
<dbReference type="AlphaFoldDB" id="H8GF37"/>
<dbReference type="GO" id="GO:0031177">
    <property type="term" value="F:phosphopantetheine binding"/>
    <property type="evidence" value="ECO:0007669"/>
    <property type="project" value="InterPro"/>
</dbReference>
<dbReference type="SUPFAM" id="SSF47336">
    <property type="entry name" value="ACP-like"/>
    <property type="match status" value="1"/>
</dbReference>
<feature type="domain" description="Carrier" evidence="5">
    <location>
        <begin position="67"/>
        <end position="142"/>
    </location>
</feature>
<dbReference type="PROSITE" id="PS00012">
    <property type="entry name" value="PHOSPHOPANTETHEINE"/>
    <property type="match status" value="1"/>
</dbReference>
<evidence type="ECO:0000313" key="7">
    <source>
        <dbReference type="Proteomes" id="UP000004705"/>
    </source>
</evidence>
<protein>
    <submittedName>
        <fullName evidence="6">Acyl carrier protein</fullName>
    </submittedName>
</protein>
<dbReference type="EMBL" id="CM001466">
    <property type="protein sequence ID" value="EHY87981.1"/>
    <property type="molecule type" value="Genomic_DNA"/>
</dbReference>
<name>H8GF37_9PSEU</name>
<dbReference type="FunFam" id="1.10.1200.10:FF:000007">
    <property type="entry name" value="Probable polyketide synthase pks17"/>
    <property type="match status" value="1"/>
</dbReference>
<dbReference type="InterPro" id="IPR050091">
    <property type="entry name" value="PKS_NRPS_Biosynth_Enz"/>
</dbReference>
<dbReference type="RefSeq" id="WP_005439278.1">
    <property type="nucleotide sequence ID" value="NZ_CM001466.1"/>
</dbReference>
<reference evidence="6 7" key="1">
    <citation type="journal article" date="2012" name="Stand. Genomic Sci.">
        <title>Genome sequence of the soil bacterium Saccharomonospora azurea type strain (NA-128(T)).</title>
        <authorList>
            <person name="Klenk H.P."/>
            <person name="Held B."/>
            <person name="Lucas S."/>
            <person name="Lapidus A."/>
            <person name="Copeland A."/>
            <person name="Hammon N."/>
            <person name="Pitluck S."/>
            <person name="Goodwin L.A."/>
            <person name="Han C."/>
            <person name="Tapia R."/>
            <person name="Brambilla E.M."/>
            <person name="Potter G."/>
            <person name="Land M."/>
            <person name="Ivanova N."/>
            <person name="Rohde M."/>
            <person name="Goker M."/>
            <person name="Detter J.C."/>
            <person name="Kyrpides N.C."/>
            <person name="Woyke T."/>
        </authorList>
    </citation>
    <scope>NUCLEOTIDE SEQUENCE [LARGE SCALE GENOMIC DNA]</scope>
    <source>
        <strain evidence="6 7">NA-128</strain>
    </source>
</reference>
<keyword evidence="2" id="KW-0597">Phosphoprotein</keyword>
<dbReference type="GO" id="GO:0004312">
    <property type="term" value="F:fatty acid synthase activity"/>
    <property type="evidence" value="ECO:0007669"/>
    <property type="project" value="TreeGrafter"/>
</dbReference>
<keyword evidence="4" id="KW-0677">Repeat</keyword>
<evidence type="ECO:0000256" key="3">
    <source>
        <dbReference type="ARBA" id="ARBA00022679"/>
    </source>
</evidence>
<evidence type="ECO:0000256" key="2">
    <source>
        <dbReference type="ARBA" id="ARBA00022553"/>
    </source>
</evidence>
<dbReference type="InterPro" id="IPR020806">
    <property type="entry name" value="PKS_PP-bd"/>
</dbReference>
<dbReference type="SMART" id="SM01294">
    <property type="entry name" value="PKS_PP_betabranch"/>
    <property type="match status" value="1"/>
</dbReference>
<keyword evidence="1" id="KW-0596">Phosphopantetheine</keyword>
<dbReference type="Gene3D" id="1.10.1200.10">
    <property type="entry name" value="ACP-like"/>
    <property type="match status" value="1"/>
</dbReference>
<dbReference type="GO" id="GO:0006633">
    <property type="term" value="P:fatty acid biosynthetic process"/>
    <property type="evidence" value="ECO:0007669"/>
    <property type="project" value="TreeGrafter"/>
</dbReference>
<dbReference type="PANTHER" id="PTHR43775:SF51">
    <property type="entry name" value="INACTIVE PHENOLPHTHIOCEROL SYNTHESIS POLYKETIDE SYNTHASE TYPE I PKS1-RELATED"/>
    <property type="match status" value="1"/>
</dbReference>
<keyword evidence="7" id="KW-1185">Reference proteome</keyword>